<dbReference type="Gene3D" id="2.40.70.10">
    <property type="entry name" value="Acid Proteases"/>
    <property type="match status" value="1"/>
</dbReference>
<dbReference type="SUPFAM" id="SSF50630">
    <property type="entry name" value="Acid proteases"/>
    <property type="match status" value="1"/>
</dbReference>
<gene>
    <name evidence="1" type="primary">OSJNBa0094H10.8</name>
</gene>
<dbReference type="AlphaFoldDB" id="Q9AYC7"/>
<dbReference type="InterPro" id="IPR021109">
    <property type="entry name" value="Peptidase_aspartic_dom_sf"/>
</dbReference>
<reference evidence="2" key="2">
    <citation type="journal article" date="2008" name="Nucleic Acids Res.">
        <title>The rice annotation project database (RAP-DB): 2008 update.</title>
        <authorList>
            <consortium name="The rice annotation project (RAP)"/>
        </authorList>
    </citation>
    <scope>GENOME REANNOTATION</scope>
    <source>
        <strain evidence="2">cv. Nipponbare</strain>
    </source>
</reference>
<reference evidence="2" key="1">
    <citation type="journal article" date="2005" name="Nature">
        <title>The map-based sequence of the rice genome.</title>
        <authorList>
            <consortium name="International rice genome sequencing project (IRGSP)"/>
            <person name="Matsumoto T."/>
            <person name="Wu J."/>
            <person name="Kanamori H."/>
            <person name="Katayose Y."/>
            <person name="Fujisawa M."/>
            <person name="Namiki N."/>
            <person name="Mizuno H."/>
            <person name="Yamamoto K."/>
            <person name="Antonio B.A."/>
            <person name="Baba T."/>
            <person name="Sakata K."/>
            <person name="Nagamura Y."/>
            <person name="Aoki H."/>
            <person name="Arikawa K."/>
            <person name="Arita K."/>
            <person name="Bito T."/>
            <person name="Chiden Y."/>
            <person name="Fujitsuka N."/>
            <person name="Fukunaka R."/>
            <person name="Hamada M."/>
            <person name="Harada C."/>
            <person name="Hayashi A."/>
            <person name="Hijishita S."/>
            <person name="Honda M."/>
            <person name="Hosokawa S."/>
            <person name="Ichikawa Y."/>
            <person name="Idonuma A."/>
            <person name="Iijima M."/>
            <person name="Ikeda M."/>
            <person name="Ikeno M."/>
            <person name="Ito K."/>
            <person name="Ito S."/>
            <person name="Ito T."/>
            <person name="Ito Y."/>
            <person name="Ito Y."/>
            <person name="Iwabuchi A."/>
            <person name="Kamiya K."/>
            <person name="Karasawa W."/>
            <person name="Kurita K."/>
            <person name="Katagiri S."/>
            <person name="Kikuta A."/>
            <person name="Kobayashi H."/>
            <person name="Kobayashi N."/>
            <person name="Machita K."/>
            <person name="Maehara T."/>
            <person name="Masukawa M."/>
            <person name="Mizubayashi T."/>
            <person name="Mukai Y."/>
            <person name="Nagasaki H."/>
            <person name="Nagata Y."/>
            <person name="Naito S."/>
            <person name="Nakashima M."/>
            <person name="Nakama Y."/>
            <person name="Nakamichi Y."/>
            <person name="Nakamura M."/>
            <person name="Meguro A."/>
            <person name="Negishi M."/>
            <person name="Ohta I."/>
            <person name="Ohta T."/>
            <person name="Okamoto M."/>
            <person name="Ono N."/>
            <person name="Saji S."/>
            <person name="Sakaguchi M."/>
            <person name="Sakai K."/>
            <person name="Shibata M."/>
            <person name="Shimokawa T."/>
            <person name="Song J."/>
            <person name="Takazaki Y."/>
            <person name="Terasawa K."/>
            <person name="Tsugane M."/>
            <person name="Tsuji K."/>
            <person name="Ueda S."/>
            <person name="Waki K."/>
            <person name="Yamagata H."/>
            <person name="Yamamoto M."/>
            <person name="Yamamoto S."/>
            <person name="Yamane H."/>
            <person name="Yoshiki S."/>
            <person name="Yoshihara R."/>
            <person name="Yukawa K."/>
            <person name="Zhong H."/>
            <person name="Yano M."/>
            <person name="Yuan Q."/>
            <person name="Ouyang S."/>
            <person name="Liu J."/>
            <person name="Jones K.M."/>
            <person name="Gansberger K."/>
            <person name="Moffat K."/>
            <person name="Hill J."/>
            <person name="Bera J."/>
            <person name="Fadrosh D."/>
            <person name="Jin S."/>
            <person name="Johri S."/>
            <person name="Kim M."/>
            <person name="Overton L."/>
            <person name="Reardon M."/>
            <person name="Tsitrin T."/>
            <person name="Vuong H."/>
            <person name="Weaver B."/>
            <person name="Ciecko A."/>
            <person name="Tallon L."/>
            <person name="Jackson J."/>
            <person name="Pai G."/>
            <person name="Aken S.V."/>
            <person name="Utterback T."/>
            <person name="Reidmuller S."/>
            <person name="Feldblyum T."/>
            <person name="Hsiao J."/>
            <person name="Zismann V."/>
            <person name="Iobst S."/>
            <person name="de Vazeille A.R."/>
            <person name="Buell C.R."/>
            <person name="Ying K."/>
            <person name="Li Y."/>
            <person name="Lu T."/>
            <person name="Huang Y."/>
            <person name="Zhao Q."/>
            <person name="Feng Q."/>
            <person name="Zhang L."/>
            <person name="Zhu J."/>
            <person name="Weng Q."/>
            <person name="Mu J."/>
            <person name="Lu Y."/>
            <person name="Fan D."/>
            <person name="Liu Y."/>
            <person name="Guan J."/>
            <person name="Zhang Y."/>
            <person name="Yu S."/>
            <person name="Liu X."/>
            <person name="Zhang Y."/>
            <person name="Hong G."/>
            <person name="Han B."/>
            <person name="Choisne N."/>
            <person name="Demange N."/>
            <person name="Orjeda G."/>
            <person name="Samain S."/>
            <person name="Cattolico L."/>
            <person name="Pelletier E."/>
            <person name="Couloux A."/>
            <person name="Segurens B."/>
            <person name="Wincker P."/>
            <person name="D'Hont A."/>
            <person name="Scarpelli C."/>
            <person name="Weissenbach J."/>
            <person name="Salanoubat M."/>
            <person name="Quetier F."/>
            <person name="Yu Y."/>
            <person name="Kim H.R."/>
            <person name="Rambo T."/>
            <person name="Currie J."/>
            <person name="Collura K."/>
            <person name="Luo M."/>
            <person name="Yang T."/>
            <person name="Ammiraju J.S.S."/>
            <person name="Engler F."/>
            <person name="Soderlund C."/>
            <person name="Wing R.A."/>
            <person name="Palmer L.E."/>
            <person name="de la Bastide M."/>
            <person name="Spiegel L."/>
            <person name="Nascimento L."/>
            <person name="Zutavern T."/>
            <person name="O'Shaughnessy A."/>
            <person name="Dike S."/>
            <person name="Dedhia N."/>
            <person name="Preston R."/>
            <person name="Balija V."/>
            <person name="McCombie W.R."/>
            <person name="Chow T."/>
            <person name="Chen H."/>
            <person name="Chung M."/>
            <person name="Chen C."/>
            <person name="Shaw J."/>
            <person name="Wu H."/>
            <person name="Hsiao K."/>
            <person name="Chao Y."/>
            <person name="Chu M."/>
            <person name="Cheng C."/>
            <person name="Hour A."/>
            <person name="Lee P."/>
            <person name="Lin S."/>
            <person name="Lin Y."/>
            <person name="Liou J."/>
            <person name="Liu S."/>
            <person name="Hsing Y."/>
            <person name="Raghuvanshi S."/>
            <person name="Mohanty A."/>
            <person name="Bharti A.K."/>
            <person name="Gaur A."/>
            <person name="Gupta V."/>
            <person name="Kumar D."/>
            <person name="Ravi V."/>
            <person name="Vij S."/>
            <person name="Kapur A."/>
            <person name="Khurana P."/>
            <person name="Khurana P."/>
            <person name="Khurana J.P."/>
            <person name="Tyagi A.K."/>
            <person name="Gaikwad K."/>
            <person name="Singh A."/>
            <person name="Dalal V."/>
            <person name="Srivastava S."/>
            <person name="Dixit A."/>
            <person name="Pal A.K."/>
            <person name="Ghazi I.A."/>
            <person name="Yadav M."/>
            <person name="Pandit A."/>
            <person name="Bhargava A."/>
            <person name="Sureshbabu K."/>
            <person name="Batra K."/>
            <person name="Sharma T.R."/>
            <person name="Mohapatra T."/>
            <person name="Singh N.K."/>
            <person name="Messing J."/>
            <person name="Nelson A.B."/>
            <person name="Fuks G."/>
            <person name="Kavchok S."/>
            <person name="Keizer G."/>
            <person name="Linton E."/>
            <person name="Llaca V."/>
            <person name="Song R."/>
            <person name="Tanyolac B."/>
            <person name="Young S."/>
            <person name="Ho-Il K."/>
            <person name="Hahn J.H."/>
            <person name="Sangsakoo G."/>
            <person name="Vanavichit A."/>
            <person name="de Mattos Luiz.A.T."/>
            <person name="Zimmer P.D."/>
            <person name="Malone G."/>
            <person name="Dellagostin O."/>
            <person name="de Oliveira A.C."/>
            <person name="Bevan M."/>
            <person name="Bancroft I."/>
            <person name="Minx P."/>
            <person name="Cordum H."/>
            <person name="Wilson R."/>
            <person name="Cheng Z."/>
            <person name="Jin W."/>
            <person name="Jiang J."/>
            <person name="Leong S.A."/>
            <person name="Iwama H."/>
            <person name="Gojobori T."/>
            <person name="Itoh T."/>
            <person name="Niimura Y."/>
            <person name="Fujii Y."/>
            <person name="Habara T."/>
            <person name="Sakai H."/>
            <person name="Sato Y."/>
            <person name="Wilson G."/>
            <person name="Kumar K."/>
            <person name="McCouch S."/>
            <person name="Juretic N."/>
            <person name="Hoen D."/>
            <person name="Wright S."/>
            <person name="Bruskiewich R."/>
            <person name="Bureau T."/>
            <person name="Miyao A."/>
            <person name="Hirochika H."/>
            <person name="Nishikawa T."/>
            <person name="Kadowaki K."/>
            <person name="Sugiura M."/>
            <person name="Burr B."/>
            <person name="Sasaki T."/>
        </authorList>
    </citation>
    <scope>NUCLEOTIDE SEQUENCE [LARGE SCALE GENOMIC DNA]</scope>
    <source>
        <strain evidence="2">cv. Nipponbare</strain>
    </source>
</reference>
<name>Q9AYC7_ORYSJ</name>
<dbReference type="CDD" id="cd00303">
    <property type="entry name" value="retropepsin_like"/>
    <property type="match status" value="1"/>
</dbReference>
<evidence type="ECO:0000313" key="2">
    <source>
        <dbReference type="Proteomes" id="UP000000763"/>
    </source>
</evidence>
<dbReference type="Proteomes" id="UP000000763">
    <property type="component" value="Chromosome 10"/>
</dbReference>
<proteinExistence type="predicted"/>
<protein>
    <submittedName>
        <fullName evidence="1">Pol polyprotein with areversetranscriptase domain</fullName>
    </submittedName>
</protein>
<sequence>MEQIQEAKEEINHRLKRTRNEWRVKSKVVSADEVEADKARWLAKGKAVASSLVYMVFILPAKYCAKPADAEIMEESLAKLGLSPKQAIFEKPEGTGHRHLKPLYVKGFVNGKPISKMLVDGGAAVNLMPYSTFRKLGKNSDDLIKTKMVLKDFGGNPSEPKEF</sequence>
<organism evidence="1 2">
    <name type="scientific">Oryza sativa subsp. japonica</name>
    <name type="common">Rice</name>
    <dbReference type="NCBI Taxonomy" id="39947"/>
    <lineage>
        <taxon>Eukaryota</taxon>
        <taxon>Viridiplantae</taxon>
        <taxon>Streptophyta</taxon>
        <taxon>Embryophyta</taxon>
        <taxon>Tracheophyta</taxon>
        <taxon>Spermatophyta</taxon>
        <taxon>Magnoliopsida</taxon>
        <taxon>Liliopsida</taxon>
        <taxon>Poales</taxon>
        <taxon>Poaceae</taxon>
        <taxon>BOP clade</taxon>
        <taxon>Oryzoideae</taxon>
        <taxon>Oryzeae</taxon>
        <taxon>Oryzinae</taxon>
        <taxon>Oryza</taxon>
        <taxon>Oryza sativa</taxon>
    </lineage>
</organism>
<evidence type="ECO:0000313" key="1">
    <source>
        <dbReference type="EMBL" id="AAK13111.1"/>
    </source>
</evidence>
<dbReference type="EMBL" id="AC080019">
    <property type="protein sequence ID" value="AAK13111.1"/>
    <property type="molecule type" value="Genomic_DNA"/>
</dbReference>
<accession>Q9AYC7</accession>